<name>A0A5J4T3L6_9EUKA</name>
<protein>
    <submittedName>
        <fullName evidence="1">Uncharacterized protein</fullName>
    </submittedName>
</protein>
<accession>A0A5J4T3L6</accession>
<evidence type="ECO:0000313" key="2">
    <source>
        <dbReference type="Proteomes" id="UP000324800"/>
    </source>
</evidence>
<dbReference type="Proteomes" id="UP000324800">
    <property type="component" value="Unassembled WGS sequence"/>
</dbReference>
<reference evidence="1 2" key="1">
    <citation type="submission" date="2019-03" db="EMBL/GenBank/DDBJ databases">
        <title>Single cell metagenomics reveals metabolic interactions within the superorganism composed of flagellate Streblomastix strix and complex community of Bacteroidetes bacteria on its surface.</title>
        <authorList>
            <person name="Treitli S.C."/>
            <person name="Kolisko M."/>
            <person name="Husnik F."/>
            <person name="Keeling P."/>
            <person name="Hampl V."/>
        </authorList>
    </citation>
    <scope>NUCLEOTIDE SEQUENCE [LARGE SCALE GENOMIC DNA]</scope>
    <source>
        <strain evidence="1">ST1C</strain>
    </source>
</reference>
<evidence type="ECO:0000313" key="1">
    <source>
        <dbReference type="EMBL" id="KAA6352917.1"/>
    </source>
</evidence>
<feature type="non-terminal residue" evidence="1">
    <location>
        <position position="30"/>
    </location>
</feature>
<organism evidence="1 2">
    <name type="scientific">Streblomastix strix</name>
    <dbReference type="NCBI Taxonomy" id="222440"/>
    <lineage>
        <taxon>Eukaryota</taxon>
        <taxon>Metamonada</taxon>
        <taxon>Preaxostyla</taxon>
        <taxon>Oxymonadida</taxon>
        <taxon>Streblomastigidae</taxon>
        <taxon>Streblomastix</taxon>
    </lineage>
</organism>
<dbReference type="EMBL" id="SNRW01039085">
    <property type="protein sequence ID" value="KAA6352917.1"/>
    <property type="molecule type" value="Genomic_DNA"/>
</dbReference>
<comment type="caution">
    <text evidence="1">The sequence shown here is derived from an EMBL/GenBank/DDBJ whole genome shotgun (WGS) entry which is preliminary data.</text>
</comment>
<proteinExistence type="predicted"/>
<gene>
    <name evidence="1" type="ORF">EZS28_051556</name>
</gene>
<dbReference type="AlphaFoldDB" id="A0A5J4T3L6"/>
<sequence length="30" mass="3269">MNQPNFTFEDIKSKIGVPGFITIVAIAAFV</sequence>